<feature type="region of interest" description="Disordered" evidence="1">
    <location>
        <begin position="55"/>
        <end position="151"/>
    </location>
</feature>
<reference evidence="2" key="1">
    <citation type="submission" date="2015-04" db="UniProtKB">
        <authorList>
            <consortium name="EnsemblPlants"/>
        </authorList>
    </citation>
    <scope>IDENTIFICATION</scope>
</reference>
<keyword evidence="3" id="KW-1185">Reference proteome</keyword>
<dbReference type="STRING" id="4537.A0A0E0LCL6"/>
<reference evidence="2" key="2">
    <citation type="submission" date="2018-05" db="EMBL/GenBank/DDBJ databases">
        <title>OpunRS2 (Oryza punctata Reference Sequence Version 2).</title>
        <authorList>
            <person name="Zhang J."/>
            <person name="Kudrna D."/>
            <person name="Lee S."/>
            <person name="Talag J."/>
            <person name="Welchert J."/>
            <person name="Wing R.A."/>
        </authorList>
    </citation>
    <scope>NUCLEOTIDE SEQUENCE [LARGE SCALE GENOMIC DNA]</scope>
</reference>
<evidence type="ECO:0000256" key="1">
    <source>
        <dbReference type="SAM" id="MobiDB-lite"/>
    </source>
</evidence>
<evidence type="ECO:0000313" key="3">
    <source>
        <dbReference type="Proteomes" id="UP000026962"/>
    </source>
</evidence>
<organism evidence="2">
    <name type="scientific">Oryza punctata</name>
    <name type="common">Red rice</name>
    <dbReference type="NCBI Taxonomy" id="4537"/>
    <lineage>
        <taxon>Eukaryota</taxon>
        <taxon>Viridiplantae</taxon>
        <taxon>Streptophyta</taxon>
        <taxon>Embryophyta</taxon>
        <taxon>Tracheophyta</taxon>
        <taxon>Spermatophyta</taxon>
        <taxon>Magnoliopsida</taxon>
        <taxon>Liliopsida</taxon>
        <taxon>Poales</taxon>
        <taxon>Poaceae</taxon>
        <taxon>BOP clade</taxon>
        <taxon>Oryzoideae</taxon>
        <taxon>Oryzeae</taxon>
        <taxon>Oryzinae</taxon>
        <taxon>Oryza</taxon>
    </lineage>
</organism>
<sequence length="151" mass="16585">MAEAPDDAVEAIKEIVNFRECIGRFNRHVARVGASSMSPIGPSLNGIYQSLERDFSAGGNRRGKRARVVDVEDEEIEFEESEDGDEEDEFDDASSGAEDDNNHDVSIDELNANNDDNCDEHMRISTRVDQDELVGTSTMVEQDIEASVGSG</sequence>
<proteinExistence type="predicted"/>
<dbReference type="eggNOG" id="ENOG502R6JA">
    <property type="taxonomic scope" value="Eukaryota"/>
</dbReference>
<dbReference type="EnsemblPlants" id="OPUNC06G16610.1">
    <property type="protein sequence ID" value="OPUNC06G16610.1"/>
    <property type="gene ID" value="OPUNC06G16610"/>
</dbReference>
<dbReference type="Proteomes" id="UP000026962">
    <property type="component" value="Chromosome 6"/>
</dbReference>
<feature type="compositionally biased region" description="Basic and acidic residues" evidence="1">
    <location>
        <begin position="119"/>
        <end position="130"/>
    </location>
</feature>
<protein>
    <submittedName>
        <fullName evidence="2">Uncharacterized protein</fullName>
    </submittedName>
</protein>
<evidence type="ECO:0000313" key="2">
    <source>
        <dbReference type="EnsemblPlants" id="OPUNC06G16610.1"/>
    </source>
</evidence>
<name>A0A0E0LCL6_ORYPU</name>
<dbReference type="HOGENOM" id="CLU_1734459_0_0_1"/>
<dbReference type="OMA" id="HMRISTR"/>
<dbReference type="AlphaFoldDB" id="A0A0E0LCL6"/>
<dbReference type="Gramene" id="OPUNC06G16610.1">
    <property type="protein sequence ID" value="OPUNC06G16610.1"/>
    <property type="gene ID" value="OPUNC06G16610"/>
</dbReference>
<feature type="compositionally biased region" description="Acidic residues" evidence="1">
    <location>
        <begin position="71"/>
        <end position="99"/>
    </location>
</feature>
<accession>A0A0E0LCL6</accession>